<dbReference type="GO" id="GO:0003677">
    <property type="term" value="F:DNA binding"/>
    <property type="evidence" value="ECO:0007669"/>
    <property type="project" value="InterPro"/>
</dbReference>
<dbReference type="PANTHER" id="PTHR33360:SF2">
    <property type="entry name" value="TRANSPOSASE FOR INSERTION SEQUENCE ELEMENT IS200"/>
    <property type="match status" value="1"/>
</dbReference>
<dbReference type="InterPro" id="IPR002686">
    <property type="entry name" value="Transposase_17"/>
</dbReference>
<dbReference type="Proteomes" id="UP000326354">
    <property type="component" value="Chromosome"/>
</dbReference>
<dbReference type="EMBL" id="AP019860">
    <property type="protein sequence ID" value="BBM86328.1"/>
    <property type="molecule type" value="Genomic_DNA"/>
</dbReference>
<protein>
    <submittedName>
        <fullName evidence="2">Transposase</fullName>
    </submittedName>
</protein>
<dbReference type="Pfam" id="PF01797">
    <property type="entry name" value="Y1_Tnp"/>
    <property type="match status" value="1"/>
</dbReference>
<dbReference type="OrthoDB" id="9798161at2"/>
<gene>
    <name evidence="2" type="ORF">UABAM_04714</name>
</gene>
<evidence type="ECO:0000313" key="3">
    <source>
        <dbReference type="Proteomes" id="UP000326354"/>
    </source>
</evidence>
<dbReference type="KEGG" id="uam:UABAM_04714"/>
<evidence type="ECO:0000313" key="2">
    <source>
        <dbReference type="EMBL" id="BBM86328.1"/>
    </source>
</evidence>
<dbReference type="PANTHER" id="PTHR33360">
    <property type="entry name" value="TRANSPOSASE FOR INSERTION SEQUENCE ELEMENT IS200"/>
    <property type="match status" value="1"/>
</dbReference>
<sequence>MSTYTQIYYHIVFSTKNRQPSLTKECRPKLFKYIWGIVNNKKCRLIRINGVEDHLHILTKFPEVPIL</sequence>
<keyword evidence="3" id="KW-1185">Reference proteome</keyword>
<accession>A0A5S9IQN4</accession>
<name>A0A5S9IQN4_UABAM</name>
<dbReference type="GO" id="GO:0006313">
    <property type="term" value="P:DNA transposition"/>
    <property type="evidence" value="ECO:0007669"/>
    <property type="project" value="InterPro"/>
</dbReference>
<dbReference type="SUPFAM" id="SSF143422">
    <property type="entry name" value="Transposase IS200-like"/>
    <property type="match status" value="1"/>
</dbReference>
<dbReference type="Gene3D" id="3.30.70.1290">
    <property type="entry name" value="Transposase IS200-like"/>
    <property type="match status" value="1"/>
</dbReference>
<proteinExistence type="predicted"/>
<organism evidence="2 3">
    <name type="scientific">Uabimicrobium amorphum</name>
    <dbReference type="NCBI Taxonomy" id="2596890"/>
    <lineage>
        <taxon>Bacteria</taxon>
        <taxon>Pseudomonadati</taxon>
        <taxon>Planctomycetota</taxon>
        <taxon>Candidatus Uabimicrobiia</taxon>
        <taxon>Candidatus Uabimicrobiales</taxon>
        <taxon>Candidatus Uabimicrobiaceae</taxon>
        <taxon>Candidatus Uabimicrobium</taxon>
    </lineage>
</organism>
<dbReference type="GO" id="GO:0004803">
    <property type="term" value="F:transposase activity"/>
    <property type="evidence" value="ECO:0007669"/>
    <property type="project" value="InterPro"/>
</dbReference>
<dbReference type="InterPro" id="IPR036515">
    <property type="entry name" value="Transposase_17_sf"/>
</dbReference>
<dbReference type="AlphaFoldDB" id="A0A5S9IQN4"/>
<evidence type="ECO:0000259" key="1">
    <source>
        <dbReference type="Pfam" id="PF01797"/>
    </source>
</evidence>
<feature type="domain" description="Transposase IS200-like" evidence="1">
    <location>
        <begin position="4"/>
        <end position="62"/>
    </location>
</feature>
<reference evidence="2 3" key="1">
    <citation type="submission" date="2019-08" db="EMBL/GenBank/DDBJ databases">
        <title>Complete genome sequence of Candidatus Uab amorphum.</title>
        <authorList>
            <person name="Shiratori T."/>
            <person name="Suzuki S."/>
            <person name="Kakizawa Y."/>
            <person name="Ishida K."/>
        </authorList>
    </citation>
    <scope>NUCLEOTIDE SEQUENCE [LARGE SCALE GENOMIC DNA]</scope>
    <source>
        <strain evidence="2 3">SRT547</strain>
    </source>
</reference>
<dbReference type="RefSeq" id="WP_151970391.1">
    <property type="nucleotide sequence ID" value="NZ_AP019860.1"/>
</dbReference>